<dbReference type="Gene3D" id="1.10.10.10">
    <property type="entry name" value="Winged helix-like DNA-binding domain superfamily/Winged helix DNA-binding domain"/>
    <property type="match status" value="1"/>
</dbReference>
<dbReference type="Proteomes" id="UP000198521">
    <property type="component" value="Unassembled WGS sequence"/>
</dbReference>
<dbReference type="Pfam" id="PF02481">
    <property type="entry name" value="DNA_processg_A"/>
    <property type="match status" value="1"/>
</dbReference>
<dbReference type="EMBL" id="FOAB01000002">
    <property type="protein sequence ID" value="SEK75588.1"/>
    <property type="molecule type" value="Genomic_DNA"/>
</dbReference>
<dbReference type="InterPro" id="IPR003488">
    <property type="entry name" value="DprA"/>
</dbReference>
<evidence type="ECO:0000259" key="2">
    <source>
        <dbReference type="Pfam" id="PF02481"/>
    </source>
</evidence>
<protein>
    <submittedName>
        <fullName evidence="4">DNA processing protein</fullName>
    </submittedName>
</protein>
<reference evidence="4 5" key="1">
    <citation type="submission" date="2016-10" db="EMBL/GenBank/DDBJ databases">
        <authorList>
            <person name="de Groot N.N."/>
        </authorList>
    </citation>
    <scope>NUCLEOTIDE SEQUENCE [LARGE SCALE GENOMIC DNA]</scope>
    <source>
        <strain evidence="4 5">DSM 25232</strain>
    </source>
</reference>
<dbReference type="RefSeq" id="WP_091406359.1">
    <property type="nucleotide sequence ID" value="NZ_FOAB01000002.1"/>
</dbReference>
<feature type="domain" description="Smf/DprA SLOG" evidence="2">
    <location>
        <begin position="81"/>
        <end position="290"/>
    </location>
</feature>
<dbReference type="STRING" id="1038014.SAMN04487910_1035"/>
<feature type="domain" description="DprA winged helix" evidence="3">
    <location>
        <begin position="309"/>
        <end position="362"/>
    </location>
</feature>
<dbReference type="Gene3D" id="3.40.50.450">
    <property type="match status" value="1"/>
</dbReference>
<sequence>MTKEKLIALLTLKKVPNLGDSSIKKLIREVGSAEAVLSEKTTNLLKIDGIGTTRIKEIHSAKHRIAAENELKFVEDNKINYTIYDEIDYPEKLKYCIDGPVVLFSKGNIDLKNRKMLSIVGTRKVTSYGVKFCEELIETVVPLNPVIVSGFAYGVDITAQRTAVKHNLQTVGCLAHGLNQIYPKTHKKYMSQIEENGGFFTDFWSTDTFDRKNFLGRNRIIAGLSEATIVIESADKGGSLVTAEIANSYNRDVFAVPGRASDSLSTGCNMLIKTQRAHMLTSAADLIYMLNWELNEKEQPIVQKQLFVELDGDEKKIYDFLSKNGKKLLDVIALQCGIPTFKVASVLLNLELKGVIRPLPGKLFEVI</sequence>
<evidence type="ECO:0000313" key="4">
    <source>
        <dbReference type="EMBL" id="SEK75588.1"/>
    </source>
</evidence>
<dbReference type="SUPFAM" id="SSF102405">
    <property type="entry name" value="MCP/YpsA-like"/>
    <property type="match status" value="1"/>
</dbReference>
<dbReference type="SUPFAM" id="SSF47781">
    <property type="entry name" value="RuvA domain 2-like"/>
    <property type="match status" value="1"/>
</dbReference>
<dbReference type="GO" id="GO:0009294">
    <property type="term" value="P:DNA-mediated transformation"/>
    <property type="evidence" value="ECO:0007669"/>
    <property type="project" value="InterPro"/>
</dbReference>
<dbReference type="InterPro" id="IPR010994">
    <property type="entry name" value="RuvA_2-like"/>
</dbReference>
<evidence type="ECO:0000313" key="5">
    <source>
        <dbReference type="Proteomes" id="UP000198521"/>
    </source>
</evidence>
<dbReference type="InterPro" id="IPR036388">
    <property type="entry name" value="WH-like_DNA-bd_sf"/>
</dbReference>
<dbReference type="NCBIfam" id="TIGR00732">
    <property type="entry name" value="dprA"/>
    <property type="match status" value="1"/>
</dbReference>
<dbReference type="OrthoDB" id="9785707at2"/>
<accession>A0A1H7JLQ8</accession>
<dbReference type="AlphaFoldDB" id="A0A1H7JLQ8"/>
<evidence type="ECO:0000259" key="3">
    <source>
        <dbReference type="Pfam" id="PF17782"/>
    </source>
</evidence>
<dbReference type="Pfam" id="PF17782">
    <property type="entry name" value="WHD_DprA"/>
    <property type="match status" value="1"/>
</dbReference>
<evidence type="ECO:0000256" key="1">
    <source>
        <dbReference type="ARBA" id="ARBA00006525"/>
    </source>
</evidence>
<proteinExistence type="inferred from homology"/>
<dbReference type="InterPro" id="IPR057666">
    <property type="entry name" value="DrpA_SLOG"/>
</dbReference>
<name>A0A1H7JLQ8_AQUAM</name>
<keyword evidence="5" id="KW-1185">Reference proteome</keyword>
<gene>
    <name evidence="4" type="ORF">SAMN04487910_1035</name>
</gene>
<comment type="similarity">
    <text evidence="1">Belongs to the DprA/Smf family.</text>
</comment>
<dbReference type="PANTHER" id="PTHR43022">
    <property type="entry name" value="PROTEIN SMF"/>
    <property type="match status" value="1"/>
</dbReference>
<organism evidence="4 5">
    <name type="scientific">Aquimarina amphilecti</name>
    <dbReference type="NCBI Taxonomy" id="1038014"/>
    <lineage>
        <taxon>Bacteria</taxon>
        <taxon>Pseudomonadati</taxon>
        <taxon>Bacteroidota</taxon>
        <taxon>Flavobacteriia</taxon>
        <taxon>Flavobacteriales</taxon>
        <taxon>Flavobacteriaceae</taxon>
        <taxon>Aquimarina</taxon>
    </lineage>
</organism>
<dbReference type="InterPro" id="IPR041614">
    <property type="entry name" value="DprA_WH"/>
</dbReference>
<dbReference type="PANTHER" id="PTHR43022:SF1">
    <property type="entry name" value="PROTEIN SMF"/>
    <property type="match status" value="1"/>
</dbReference>